<feature type="signal peptide" evidence="1">
    <location>
        <begin position="1"/>
        <end position="24"/>
    </location>
</feature>
<sequence length="230" mass="26082">MKKLLSLFVVFVLFLSVLPYSVNAQDSLSINTPEDYINYLKANNKELNSQNDNDSSVILEQFTNLSQEEQQKFVNYMNDPEAIKSIFNVIQSGKDSDLYNGDIKVRVNQNKQAHSTTPFATEYTPHAETVVSTFGINIITTQVYIHYRVSAGKVTEILNGGGVVTRKWVPLVNITIKEEKPHINSDKRSAYQTAYFTWNFTHPSLEEVIGTGTHTIWGYADGTWESQFLN</sequence>
<gene>
    <name evidence="2" type="ORF">QDS18_03370</name>
</gene>
<dbReference type="AlphaFoldDB" id="A0AAP3ZYZ6"/>
<evidence type="ECO:0000256" key="1">
    <source>
        <dbReference type="SAM" id="SignalP"/>
    </source>
</evidence>
<accession>A0AAP3ZYZ6</accession>
<name>A0AAP3ZYZ6_PAEPO</name>
<comment type="caution">
    <text evidence="2">The sequence shown here is derived from an EMBL/GenBank/DDBJ whole genome shotgun (WGS) entry which is preliminary data.</text>
</comment>
<evidence type="ECO:0000313" key="3">
    <source>
        <dbReference type="Proteomes" id="UP001229409"/>
    </source>
</evidence>
<organism evidence="2 3">
    <name type="scientific">Paenibacillus polymyxa</name>
    <name type="common">Bacillus polymyxa</name>
    <dbReference type="NCBI Taxonomy" id="1406"/>
    <lineage>
        <taxon>Bacteria</taxon>
        <taxon>Bacillati</taxon>
        <taxon>Bacillota</taxon>
        <taxon>Bacilli</taxon>
        <taxon>Bacillales</taxon>
        <taxon>Paenibacillaceae</taxon>
        <taxon>Paenibacillus</taxon>
    </lineage>
</organism>
<evidence type="ECO:0000313" key="2">
    <source>
        <dbReference type="EMBL" id="MDH2329895.1"/>
    </source>
</evidence>
<proteinExistence type="predicted"/>
<dbReference type="RefSeq" id="WP_279831432.1">
    <property type="nucleotide sequence ID" value="NZ_JARVWT010000001.1"/>
</dbReference>
<dbReference type="Proteomes" id="UP001229409">
    <property type="component" value="Unassembled WGS sequence"/>
</dbReference>
<keyword evidence="1" id="KW-0732">Signal</keyword>
<dbReference type="EMBL" id="JARVWT010000001">
    <property type="protein sequence ID" value="MDH2329895.1"/>
    <property type="molecule type" value="Genomic_DNA"/>
</dbReference>
<feature type="chain" id="PRO_5043041824" evidence="1">
    <location>
        <begin position="25"/>
        <end position="230"/>
    </location>
</feature>
<protein>
    <submittedName>
        <fullName evidence="2">Uncharacterized protein</fullName>
    </submittedName>
</protein>
<reference evidence="2" key="1">
    <citation type="submission" date="2023-04" db="EMBL/GenBank/DDBJ databases">
        <title>Uncovering the Secrets of Slow-Growing Bacteria in Tropical Savanna Soil through Cultivation and Genomic Analysis.</title>
        <authorList>
            <person name="Goncalves O.S."/>
            <person name="Santana M.F."/>
        </authorList>
    </citation>
    <scope>NUCLEOTIDE SEQUENCE</scope>
    <source>
        <strain evidence="2">ANTI</strain>
    </source>
</reference>